<dbReference type="Gene3D" id="1.10.240.10">
    <property type="entry name" value="Tyrosyl-Transfer RNA Synthetase"/>
    <property type="match status" value="1"/>
</dbReference>
<reference evidence="10 11" key="1">
    <citation type="journal article" date="2013" name="Genome Announc.">
        <title>Draft Genome Sequence of Holospora undulata Strain HU1, a Micronucleus-Specific Symbiont of the Ciliate Paramecium caudatum.</title>
        <authorList>
            <person name="Dohra H."/>
            <person name="Suzuki H."/>
            <person name="Suzuki T."/>
            <person name="Tanaka K."/>
            <person name="Fujishima M."/>
        </authorList>
    </citation>
    <scope>NUCLEOTIDE SEQUENCE [LARGE SCALE GENOMIC DNA]</scope>
    <source>
        <strain evidence="10 11">HU1</strain>
    </source>
</reference>
<organism evidence="10 11">
    <name type="scientific">Holospora undulata HU1</name>
    <dbReference type="NCBI Taxonomy" id="1321371"/>
    <lineage>
        <taxon>Bacteria</taxon>
        <taxon>Pseudomonadati</taxon>
        <taxon>Pseudomonadota</taxon>
        <taxon>Alphaproteobacteria</taxon>
        <taxon>Holosporales</taxon>
        <taxon>Holosporaceae</taxon>
        <taxon>Holospora</taxon>
    </lineage>
</organism>
<keyword evidence="3 7" id="KW-0067">ATP-binding</keyword>
<protein>
    <recommendedName>
        <fullName evidence="7">Tyrosine--tRNA ligase</fullName>
        <ecNumber evidence="7">6.1.1.1</ecNumber>
    </recommendedName>
    <alternativeName>
        <fullName evidence="7">Tyrosyl-tRNA synthetase</fullName>
        <shortName evidence="7">TyrRS</shortName>
    </alternativeName>
</protein>
<dbReference type="PANTHER" id="PTHR11766:SF0">
    <property type="entry name" value="TYROSINE--TRNA LIGASE, MITOCHONDRIAL"/>
    <property type="match status" value="1"/>
</dbReference>
<dbReference type="GO" id="GO:0006437">
    <property type="term" value="P:tyrosyl-tRNA aminoacylation"/>
    <property type="evidence" value="ECO:0007669"/>
    <property type="project" value="UniProtKB-UniRule"/>
</dbReference>
<evidence type="ECO:0000256" key="1">
    <source>
        <dbReference type="ARBA" id="ARBA00022598"/>
    </source>
</evidence>
<dbReference type="InterPro" id="IPR024088">
    <property type="entry name" value="Tyr-tRNA-ligase_bac-type"/>
</dbReference>
<feature type="binding site" evidence="7">
    <location>
        <position position="239"/>
    </location>
    <ligand>
        <name>ATP</name>
        <dbReference type="ChEBI" id="CHEBI:30616"/>
    </ligand>
</feature>
<dbReference type="GO" id="GO:0004831">
    <property type="term" value="F:tyrosine-tRNA ligase activity"/>
    <property type="evidence" value="ECO:0007669"/>
    <property type="project" value="UniProtKB-UniRule"/>
</dbReference>
<dbReference type="GO" id="GO:0003723">
    <property type="term" value="F:RNA binding"/>
    <property type="evidence" value="ECO:0007669"/>
    <property type="project" value="UniProtKB-KW"/>
</dbReference>
<dbReference type="InterPro" id="IPR002942">
    <property type="entry name" value="S4_RNA-bd"/>
</dbReference>
<keyword evidence="5 7" id="KW-0030">Aminoacyl-tRNA synthetase</keyword>
<evidence type="ECO:0000313" key="11">
    <source>
        <dbReference type="Proteomes" id="UP000026922"/>
    </source>
</evidence>
<gene>
    <name evidence="7" type="primary">tyrS</name>
    <name evidence="10" type="ORF">K737_301146</name>
</gene>
<dbReference type="EMBL" id="ARPM03000196">
    <property type="protein sequence ID" value="ETZ04448.1"/>
    <property type="molecule type" value="Genomic_DNA"/>
</dbReference>
<keyword evidence="4 7" id="KW-0648">Protein biosynthesis</keyword>
<feature type="short sequence motif" description="'HIGH' region" evidence="7">
    <location>
        <begin position="45"/>
        <end position="54"/>
    </location>
</feature>
<comment type="catalytic activity">
    <reaction evidence="6 7">
        <text>tRNA(Tyr) + L-tyrosine + ATP = L-tyrosyl-tRNA(Tyr) + AMP + diphosphate + H(+)</text>
        <dbReference type="Rhea" id="RHEA:10220"/>
        <dbReference type="Rhea" id="RHEA-COMP:9706"/>
        <dbReference type="Rhea" id="RHEA-COMP:9707"/>
        <dbReference type="ChEBI" id="CHEBI:15378"/>
        <dbReference type="ChEBI" id="CHEBI:30616"/>
        <dbReference type="ChEBI" id="CHEBI:33019"/>
        <dbReference type="ChEBI" id="CHEBI:58315"/>
        <dbReference type="ChEBI" id="CHEBI:78442"/>
        <dbReference type="ChEBI" id="CHEBI:78536"/>
        <dbReference type="ChEBI" id="CHEBI:456215"/>
        <dbReference type="EC" id="6.1.1.1"/>
    </reaction>
</comment>
<dbReference type="Gene3D" id="3.40.50.620">
    <property type="entry name" value="HUPs"/>
    <property type="match status" value="1"/>
</dbReference>
<dbReference type="Proteomes" id="UP000026922">
    <property type="component" value="Unassembled WGS sequence"/>
</dbReference>
<comment type="function">
    <text evidence="7">Catalyzes the attachment of tyrosine to tRNA(Tyr) in a two-step reaction: tyrosine is first activated by ATP to form Tyr-AMP and then transferred to the acceptor end of tRNA(Tyr).</text>
</comment>
<evidence type="ECO:0000256" key="7">
    <source>
        <dbReference type="HAMAP-Rule" id="MF_02006"/>
    </source>
</evidence>
<feature type="binding site" evidence="7">
    <location>
        <position position="180"/>
    </location>
    <ligand>
        <name>L-tyrosine</name>
        <dbReference type="ChEBI" id="CHEBI:58315"/>
    </ligand>
</feature>
<dbReference type="HAMAP" id="MF_02006">
    <property type="entry name" value="Tyr_tRNA_synth_type1"/>
    <property type="match status" value="1"/>
</dbReference>
<comment type="caution">
    <text evidence="10">The sequence shown here is derived from an EMBL/GenBank/DDBJ whole genome shotgun (WGS) entry which is preliminary data.</text>
</comment>
<accession>A0A061JGX7</accession>
<dbReference type="SUPFAM" id="SSF52374">
    <property type="entry name" value="Nucleotidylyl transferase"/>
    <property type="match status" value="1"/>
</dbReference>
<dbReference type="Pfam" id="PF01479">
    <property type="entry name" value="S4"/>
    <property type="match status" value="1"/>
</dbReference>
<feature type="domain" description="RNA-binding S4" evidence="9">
    <location>
        <begin position="355"/>
        <end position="396"/>
    </location>
</feature>
<dbReference type="Pfam" id="PF00579">
    <property type="entry name" value="tRNA-synt_1b"/>
    <property type="match status" value="1"/>
</dbReference>
<evidence type="ECO:0000256" key="5">
    <source>
        <dbReference type="ARBA" id="ARBA00023146"/>
    </source>
</evidence>
<evidence type="ECO:0000256" key="3">
    <source>
        <dbReference type="ARBA" id="ARBA00022840"/>
    </source>
</evidence>
<comment type="similarity">
    <text evidence="7">Belongs to the class-I aminoacyl-tRNA synthetase family. TyrS type 1 subfamily.</text>
</comment>
<dbReference type="InterPro" id="IPR002307">
    <property type="entry name" value="Tyr-tRNA-ligase"/>
</dbReference>
<keyword evidence="7" id="KW-0963">Cytoplasm</keyword>
<feature type="binding site" evidence="7">
    <location>
        <position position="176"/>
    </location>
    <ligand>
        <name>L-tyrosine</name>
        <dbReference type="ChEBI" id="CHEBI:58315"/>
    </ligand>
</feature>
<dbReference type="NCBIfam" id="TIGR00234">
    <property type="entry name" value="tyrS"/>
    <property type="match status" value="1"/>
</dbReference>
<comment type="subcellular location">
    <subcellularLocation>
        <location evidence="7">Cytoplasm</location>
    </subcellularLocation>
</comment>
<dbReference type="InterPro" id="IPR014729">
    <property type="entry name" value="Rossmann-like_a/b/a_fold"/>
</dbReference>
<dbReference type="EC" id="6.1.1.1" evidence="7"/>
<feature type="binding site" evidence="7">
    <location>
        <position position="40"/>
    </location>
    <ligand>
        <name>L-tyrosine</name>
        <dbReference type="ChEBI" id="CHEBI:58315"/>
    </ligand>
</feature>
<keyword evidence="1 7" id="KW-0436">Ligase</keyword>
<evidence type="ECO:0000259" key="9">
    <source>
        <dbReference type="Pfam" id="PF01479"/>
    </source>
</evidence>
<keyword evidence="2 7" id="KW-0547">Nucleotide-binding</keyword>
<evidence type="ECO:0000313" key="10">
    <source>
        <dbReference type="EMBL" id="ETZ04448.1"/>
    </source>
</evidence>
<keyword evidence="11" id="KW-1185">Reference proteome</keyword>
<keyword evidence="8" id="KW-0694">RNA-binding</keyword>
<dbReference type="GO" id="GO:0005829">
    <property type="term" value="C:cytosol"/>
    <property type="evidence" value="ECO:0007669"/>
    <property type="project" value="TreeGrafter"/>
</dbReference>
<dbReference type="CDD" id="cd00165">
    <property type="entry name" value="S4"/>
    <property type="match status" value="1"/>
</dbReference>
<sequence>MSFQYKSDLLHTLQQRGFIYQSTHPELLDSAFSSGSVLSYCGFDATAESLHVGNLVALMVARWMQEYGHRPILLLGGGTSKIGDPSWRDTSRPLLTNERIEKNIKGIQRNLRQFLSFDTPCGAYMVNNADWLDNLLYIPFLRDIGIHFSVNRMLSLEHVSSRLEKEEPLSFIEFNYLLLQSYDFLKLYQEYGCTVQFGGSDQWGNIVSGVDLVRRYAKAQVFGLTMPLTTLKDGKKMGKSAQGAIFIDASLCSPYSYWQFWRNVDDEDVIRFLKLYTLVSLEEIQSFSEKDAVNEAKILLADKATALVHGNECLKGIHSMIDGVFHDKSPDTLDLNMPHWNIPADCFSKGVTMVDILERLEFVESRSEARRKISEGAVKIGNQVWGDYGQVLTEKDIPQGWGFVRCGKKYQGWIKLEI</sequence>
<dbReference type="PROSITE" id="PS50889">
    <property type="entry name" value="S4"/>
    <property type="match status" value="1"/>
</dbReference>
<dbReference type="SUPFAM" id="SSF55174">
    <property type="entry name" value="Alpha-L RNA-binding motif"/>
    <property type="match status" value="1"/>
</dbReference>
<evidence type="ECO:0000256" key="2">
    <source>
        <dbReference type="ARBA" id="ARBA00022741"/>
    </source>
</evidence>
<comment type="subunit">
    <text evidence="7">Homodimer.</text>
</comment>
<dbReference type="InterPro" id="IPR002305">
    <property type="entry name" value="aa-tRNA-synth_Ic"/>
</dbReference>
<dbReference type="Gene3D" id="3.10.290.10">
    <property type="entry name" value="RNA-binding S4 domain"/>
    <property type="match status" value="1"/>
</dbReference>
<feature type="short sequence motif" description="'KMSKS' region" evidence="7">
    <location>
        <begin position="236"/>
        <end position="240"/>
    </location>
</feature>
<dbReference type="GO" id="GO:0005524">
    <property type="term" value="F:ATP binding"/>
    <property type="evidence" value="ECO:0007669"/>
    <property type="project" value="UniProtKB-UniRule"/>
</dbReference>
<dbReference type="PANTHER" id="PTHR11766">
    <property type="entry name" value="TYROSYL-TRNA SYNTHETASE"/>
    <property type="match status" value="1"/>
</dbReference>
<dbReference type="PRINTS" id="PR01040">
    <property type="entry name" value="TRNASYNTHTYR"/>
</dbReference>
<dbReference type="CDD" id="cd00805">
    <property type="entry name" value="TyrRS_core"/>
    <property type="match status" value="1"/>
</dbReference>
<dbReference type="InterPro" id="IPR024107">
    <property type="entry name" value="Tyr-tRNA-ligase_bac_1"/>
</dbReference>
<dbReference type="InterPro" id="IPR036986">
    <property type="entry name" value="S4_RNA-bd_sf"/>
</dbReference>
<proteinExistence type="inferred from homology"/>
<evidence type="ECO:0000256" key="6">
    <source>
        <dbReference type="ARBA" id="ARBA00048248"/>
    </source>
</evidence>
<dbReference type="RefSeq" id="WP_023491822.1">
    <property type="nucleotide sequence ID" value="NZ_ARPM03000196.1"/>
</dbReference>
<evidence type="ECO:0000256" key="4">
    <source>
        <dbReference type="ARBA" id="ARBA00022917"/>
    </source>
</evidence>
<evidence type="ECO:0000256" key="8">
    <source>
        <dbReference type="PROSITE-ProRule" id="PRU00182"/>
    </source>
</evidence>
<dbReference type="AlphaFoldDB" id="A0A061JGX7"/>
<name>A0A061JGX7_9PROT</name>